<evidence type="ECO:0000256" key="1">
    <source>
        <dbReference type="SAM" id="MobiDB-lite"/>
    </source>
</evidence>
<protein>
    <recommendedName>
        <fullName evidence="5">BRCT domain-containing protein</fullName>
    </recommendedName>
</protein>
<feature type="region of interest" description="Disordered" evidence="1">
    <location>
        <begin position="191"/>
        <end position="242"/>
    </location>
</feature>
<keyword evidence="4" id="KW-1185">Reference proteome</keyword>
<feature type="non-terminal residue" evidence="3">
    <location>
        <position position="1"/>
    </location>
</feature>
<accession>A0A3S5BMF6</accession>
<name>A0A3S5BMF6_9PLAT</name>
<organism evidence="3 4">
    <name type="scientific">Protopolystoma xenopodis</name>
    <dbReference type="NCBI Taxonomy" id="117903"/>
    <lineage>
        <taxon>Eukaryota</taxon>
        <taxon>Metazoa</taxon>
        <taxon>Spiralia</taxon>
        <taxon>Lophotrochozoa</taxon>
        <taxon>Platyhelminthes</taxon>
        <taxon>Monogenea</taxon>
        <taxon>Polyopisthocotylea</taxon>
        <taxon>Polystomatidea</taxon>
        <taxon>Polystomatidae</taxon>
        <taxon>Protopolystoma</taxon>
    </lineage>
</organism>
<feature type="chain" id="PRO_5018760768" description="BRCT domain-containing protein" evidence="2">
    <location>
        <begin position="29"/>
        <end position="242"/>
    </location>
</feature>
<proteinExistence type="predicted"/>
<gene>
    <name evidence="3" type="ORF">PXEA_LOCUS23810</name>
</gene>
<evidence type="ECO:0008006" key="5">
    <source>
        <dbReference type="Google" id="ProtNLM"/>
    </source>
</evidence>
<feature type="signal peptide" evidence="2">
    <location>
        <begin position="1"/>
        <end position="28"/>
    </location>
</feature>
<sequence>TTTVSCAAYRVPVLCLEWFWLSLQFTCLCPLEQHFYVPATSLANSGDTLICSGKTSAILQQKEASNFVKLSISKTPDCVSGHSTPIINSRREAETFISRSDLHPRQFSTPTGQALCLRPIDPFSESVNDPIAEGISLPPNFPPDTCHSSVTSKPHSPKVRAEESVEIDSIFGKYLDSNLNASTDVIQVCSPSSPRVSSSPGAHFHQAKRLSGGDLSDIDEGKENQPPGHTDLEESLPSQEAQ</sequence>
<evidence type="ECO:0000256" key="2">
    <source>
        <dbReference type="SAM" id="SignalP"/>
    </source>
</evidence>
<keyword evidence="2" id="KW-0732">Signal</keyword>
<feature type="compositionally biased region" description="Low complexity" evidence="1">
    <location>
        <begin position="191"/>
        <end position="200"/>
    </location>
</feature>
<evidence type="ECO:0000313" key="3">
    <source>
        <dbReference type="EMBL" id="VEL30370.1"/>
    </source>
</evidence>
<reference evidence="3" key="1">
    <citation type="submission" date="2018-11" db="EMBL/GenBank/DDBJ databases">
        <authorList>
            <consortium name="Pathogen Informatics"/>
        </authorList>
    </citation>
    <scope>NUCLEOTIDE SEQUENCE</scope>
</reference>
<evidence type="ECO:0000313" key="4">
    <source>
        <dbReference type="Proteomes" id="UP000784294"/>
    </source>
</evidence>
<dbReference type="AlphaFoldDB" id="A0A3S5BMF6"/>
<comment type="caution">
    <text evidence="3">The sequence shown here is derived from an EMBL/GenBank/DDBJ whole genome shotgun (WGS) entry which is preliminary data.</text>
</comment>
<feature type="region of interest" description="Disordered" evidence="1">
    <location>
        <begin position="138"/>
        <end position="162"/>
    </location>
</feature>
<dbReference type="EMBL" id="CAAALY010111727">
    <property type="protein sequence ID" value="VEL30370.1"/>
    <property type="molecule type" value="Genomic_DNA"/>
</dbReference>
<dbReference type="Proteomes" id="UP000784294">
    <property type="component" value="Unassembled WGS sequence"/>
</dbReference>